<dbReference type="Gene3D" id="3.40.1650.10">
    <property type="entry name" value="RbsD-like domain"/>
    <property type="match status" value="1"/>
</dbReference>
<dbReference type="STRING" id="555512.SAMN04487993_101770"/>
<protein>
    <submittedName>
        <fullName evidence="4">L-fucose mutarotase</fullName>
    </submittedName>
</protein>
<dbReference type="GO" id="GO:0042806">
    <property type="term" value="F:fucose binding"/>
    <property type="evidence" value="ECO:0007669"/>
    <property type="project" value="TreeGrafter"/>
</dbReference>
<comment type="catalytic activity">
    <reaction evidence="1">
        <text>beta-D-ribopyranose = beta-D-ribofuranose</text>
        <dbReference type="Rhea" id="RHEA:25432"/>
        <dbReference type="ChEBI" id="CHEBI:27476"/>
        <dbReference type="ChEBI" id="CHEBI:47002"/>
        <dbReference type="EC" id="5.4.99.62"/>
    </reaction>
</comment>
<proteinExistence type="predicted"/>
<organism evidence="4 5">
    <name type="scientific">Salipiger marinus</name>
    <dbReference type="NCBI Taxonomy" id="555512"/>
    <lineage>
        <taxon>Bacteria</taxon>
        <taxon>Pseudomonadati</taxon>
        <taxon>Pseudomonadota</taxon>
        <taxon>Alphaproteobacteria</taxon>
        <taxon>Rhodobacterales</taxon>
        <taxon>Roseobacteraceae</taxon>
        <taxon>Salipiger</taxon>
    </lineage>
</organism>
<dbReference type="AlphaFoldDB" id="A0A1G8QUM0"/>
<dbReference type="InterPro" id="IPR050443">
    <property type="entry name" value="RbsD/FucU_mutarotase"/>
</dbReference>
<sequence length="140" mass="15077">MLKSIDPLLTGGLLAILRDMGHGDEIVLTDANFPAATVAQRLVRLPGIGADRAAEAILSLLPLDDFVDQPAAAMASPDGRPEIYDDFDRVLAAAHGAPVSMQEIDRFAFYDRAKTAYAVVATGERRLYANLILKKGVIRT</sequence>
<dbReference type="GO" id="GO:0006004">
    <property type="term" value="P:fucose metabolic process"/>
    <property type="evidence" value="ECO:0007669"/>
    <property type="project" value="TreeGrafter"/>
</dbReference>
<evidence type="ECO:0000256" key="1">
    <source>
        <dbReference type="ARBA" id="ARBA00000223"/>
    </source>
</evidence>
<reference evidence="5" key="1">
    <citation type="submission" date="2016-10" db="EMBL/GenBank/DDBJ databases">
        <authorList>
            <person name="Varghese N."/>
            <person name="Submissions S."/>
        </authorList>
    </citation>
    <scope>NUCLEOTIDE SEQUENCE [LARGE SCALE GENOMIC DNA]</scope>
    <source>
        <strain evidence="5">DSM 26424</strain>
    </source>
</reference>
<evidence type="ECO:0000256" key="2">
    <source>
        <dbReference type="ARBA" id="ARBA00023235"/>
    </source>
</evidence>
<dbReference type="EMBL" id="FNEJ01000017">
    <property type="protein sequence ID" value="SDJ08351.1"/>
    <property type="molecule type" value="Genomic_DNA"/>
</dbReference>
<evidence type="ECO:0000313" key="5">
    <source>
        <dbReference type="Proteomes" id="UP000199093"/>
    </source>
</evidence>
<dbReference type="Pfam" id="PF05025">
    <property type="entry name" value="RbsD_FucU"/>
    <property type="match status" value="1"/>
</dbReference>
<evidence type="ECO:0000256" key="3">
    <source>
        <dbReference type="ARBA" id="ARBA00036324"/>
    </source>
</evidence>
<dbReference type="OrthoDB" id="7947972at2"/>
<comment type="catalytic activity">
    <reaction evidence="3">
        <text>alpha-L-fucose = beta-L-fucose</text>
        <dbReference type="Rhea" id="RHEA:25580"/>
        <dbReference type="ChEBI" id="CHEBI:42548"/>
        <dbReference type="ChEBI" id="CHEBI:42589"/>
        <dbReference type="EC" id="5.1.3.29"/>
    </reaction>
</comment>
<gene>
    <name evidence="4" type="ORF">SAMN04487993_101770</name>
</gene>
<dbReference type="GO" id="GO:0036373">
    <property type="term" value="F:L-fucose mutarotase activity"/>
    <property type="evidence" value="ECO:0007669"/>
    <property type="project" value="UniProtKB-EC"/>
</dbReference>
<dbReference type="PANTHER" id="PTHR31690">
    <property type="entry name" value="FUCOSE MUTAROTASE"/>
    <property type="match status" value="1"/>
</dbReference>
<dbReference type="InterPro" id="IPR007721">
    <property type="entry name" value="RbsD_FucU"/>
</dbReference>
<evidence type="ECO:0000313" key="4">
    <source>
        <dbReference type="EMBL" id="SDJ08351.1"/>
    </source>
</evidence>
<accession>A0A1G8QUM0</accession>
<name>A0A1G8QUM0_9RHOB</name>
<dbReference type="InterPro" id="IPR023750">
    <property type="entry name" value="RbsD-like_sf"/>
</dbReference>
<dbReference type="GO" id="GO:0062193">
    <property type="term" value="F:D-ribose pyranase activity"/>
    <property type="evidence" value="ECO:0007669"/>
    <property type="project" value="UniProtKB-EC"/>
</dbReference>
<dbReference type="PANTHER" id="PTHR31690:SF4">
    <property type="entry name" value="FUCOSE MUTAROTASE"/>
    <property type="match status" value="1"/>
</dbReference>
<dbReference type="Proteomes" id="UP000199093">
    <property type="component" value="Unassembled WGS sequence"/>
</dbReference>
<keyword evidence="2" id="KW-0413">Isomerase</keyword>
<dbReference type="SUPFAM" id="SSF102546">
    <property type="entry name" value="RbsD-like"/>
    <property type="match status" value="1"/>
</dbReference>
<keyword evidence="5" id="KW-1185">Reference proteome</keyword>
<dbReference type="RefSeq" id="WP_089849600.1">
    <property type="nucleotide sequence ID" value="NZ_FNEJ01000017.1"/>
</dbReference>